<dbReference type="InterPro" id="IPR011990">
    <property type="entry name" value="TPR-like_helical_dom_sf"/>
</dbReference>
<protein>
    <submittedName>
        <fullName evidence="5">Uncharacterized protein</fullName>
    </submittedName>
</protein>
<evidence type="ECO:0000313" key="6">
    <source>
        <dbReference type="Proteomes" id="UP001217089"/>
    </source>
</evidence>
<keyword evidence="4" id="KW-0802">TPR repeat</keyword>
<dbReference type="InterPro" id="IPR019734">
    <property type="entry name" value="TPR_rpt"/>
</dbReference>
<evidence type="ECO:0000256" key="1">
    <source>
        <dbReference type="ARBA" id="ARBA00004123"/>
    </source>
</evidence>
<proteinExistence type="predicted"/>
<evidence type="ECO:0000313" key="5">
    <source>
        <dbReference type="EMBL" id="KAJ8302577.1"/>
    </source>
</evidence>
<gene>
    <name evidence="5" type="ORF">KUTeg_018973</name>
</gene>
<evidence type="ECO:0000256" key="3">
    <source>
        <dbReference type="ARBA" id="ARBA00023242"/>
    </source>
</evidence>
<dbReference type="SUPFAM" id="SSF48452">
    <property type="entry name" value="TPR-like"/>
    <property type="match status" value="2"/>
</dbReference>
<comment type="subcellular location">
    <subcellularLocation>
        <location evidence="1">Nucleus</location>
    </subcellularLocation>
</comment>
<organism evidence="5 6">
    <name type="scientific">Tegillarca granosa</name>
    <name type="common">Malaysian cockle</name>
    <name type="synonym">Anadara granosa</name>
    <dbReference type="NCBI Taxonomy" id="220873"/>
    <lineage>
        <taxon>Eukaryota</taxon>
        <taxon>Metazoa</taxon>
        <taxon>Spiralia</taxon>
        <taxon>Lophotrochozoa</taxon>
        <taxon>Mollusca</taxon>
        <taxon>Bivalvia</taxon>
        <taxon>Autobranchia</taxon>
        <taxon>Pteriomorphia</taxon>
        <taxon>Arcoida</taxon>
        <taxon>Arcoidea</taxon>
        <taxon>Arcidae</taxon>
        <taxon>Tegillarca</taxon>
    </lineage>
</organism>
<name>A0ABQ9EG74_TEGGR</name>
<comment type="caution">
    <text evidence="5">The sequence shown here is derived from an EMBL/GenBank/DDBJ whole genome shotgun (WGS) entry which is preliminary data.</text>
</comment>
<dbReference type="Gene3D" id="1.25.40.10">
    <property type="entry name" value="Tetratricopeptide repeat domain"/>
    <property type="match status" value="1"/>
</dbReference>
<dbReference type="PROSITE" id="PS50005">
    <property type="entry name" value="TPR"/>
    <property type="match status" value="1"/>
</dbReference>
<dbReference type="Pfam" id="PF13424">
    <property type="entry name" value="TPR_12"/>
    <property type="match status" value="1"/>
</dbReference>
<keyword evidence="3" id="KW-0539">Nucleus</keyword>
<dbReference type="PANTHER" id="PTHR46358:SF1">
    <property type="entry name" value="TONSOKU-LIKE PROTEIN"/>
    <property type="match status" value="1"/>
</dbReference>
<dbReference type="Proteomes" id="UP001217089">
    <property type="component" value="Unassembled WGS sequence"/>
</dbReference>
<sequence length="387" mass="43384">MDEADEREIEKLKRDRKRAEKKDNLKEVAQLCNCIGELLAKHGKWEEAIAEHETELGLSEALNDTIGSAVASRKLGECYCGLENYGKALQLQQRHLSLAVACKDTLEEQRAWATIGRTYLFMCDTTKNHDELLSVSKKAEDAFRKSLDVCEQLKSSTKISDYMEMKARLFLNLGLVFDGRGDLKQCAEFMKQAIKISEQHNLHCDLYRCHFSLSGIYSKGGNLKQASQQLDSALKCAQKLKDKFLESETLTSKALVSLSGHLDSLLAQLAIASTICKVTAKYISFVIHVSMQLKKYSHAKHYLKKAHKLGATTAEEAERIVKLFKSGKHIAILAVASKARVYFVFNDPALFSRVGVRVVEVGSYEYVANVSVSSVSNDWLILEDLFT</sequence>
<keyword evidence="2" id="KW-0677">Repeat</keyword>
<dbReference type="PANTHER" id="PTHR46358">
    <property type="entry name" value="TONSOKU-LIKE PROTEIN"/>
    <property type="match status" value="1"/>
</dbReference>
<keyword evidence="6" id="KW-1185">Reference proteome</keyword>
<dbReference type="Pfam" id="PF13181">
    <property type="entry name" value="TPR_8"/>
    <property type="match status" value="1"/>
</dbReference>
<accession>A0ABQ9EG74</accession>
<dbReference type="EMBL" id="JARBDR010000917">
    <property type="protein sequence ID" value="KAJ8302577.1"/>
    <property type="molecule type" value="Genomic_DNA"/>
</dbReference>
<evidence type="ECO:0000256" key="4">
    <source>
        <dbReference type="PROSITE-ProRule" id="PRU00339"/>
    </source>
</evidence>
<reference evidence="5 6" key="1">
    <citation type="submission" date="2022-12" db="EMBL/GenBank/DDBJ databases">
        <title>Chromosome-level genome of Tegillarca granosa.</title>
        <authorList>
            <person name="Kim J."/>
        </authorList>
    </citation>
    <scope>NUCLEOTIDE SEQUENCE [LARGE SCALE GENOMIC DNA]</scope>
    <source>
        <strain evidence="5">Teg-2019</strain>
        <tissue evidence="5">Adductor muscle</tissue>
    </source>
</reference>
<dbReference type="SMART" id="SM00028">
    <property type="entry name" value="TPR"/>
    <property type="match status" value="5"/>
</dbReference>
<evidence type="ECO:0000256" key="2">
    <source>
        <dbReference type="ARBA" id="ARBA00022737"/>
    </source>
</evidence>
<dbReference type="InterPro" id="IPR052311">
    <property type="entry name" value="MMS22L-TONSL_complex_comp"/>
</dbReference>
<feature type="repeat" description="TPR" evidence="4">
    <location>
        <begin position="167"/>
        <end position="200"/>
    </location>
</feature>